<dbReference type="EMBL" id="JASCZI010151386">
    <property type="protein sequence ID" value="MED6172505.1"/>
    <property type="molecule type" value="Genomic_DNA"/>
</dbReference>
<feature type="compositionally biased region" description="Basic and acidic residues" evidence="1">
    <location>
        <begin position="125"/>
        <end position="135"/>
    </location>
</feature>
<gene>
    <name evidence="2" type="ORF">PIB30_050709</name>
</gene>
<feature type="region of interest" description="Disordered" evidence="1">
    <location>
        <begin position="125"/>
        <end position="144"/>
    </location>
</feature>
<organism evidence="2 3">
    <name type="scientific">Stylosanthes scabra</name>
    <dbReference type="NCBI Taxonomy" id="79078"/>
    <lineage>
        <taxon>Eukaryota</taxon>
        <taxon>Viridiplantae</taxon>
        <taxon>Streptophyta</taxon>
        <taxon>Embryophyta</taxon>
        <taxon>Tracheophyta</taxon>
        <taxon>Spermatophyta</taxon>
        <taxon>Magnoliopsida</taxon>
        <taxon>eudicotyledons</taxon>
        <taxon>Gunneridae</taxon>
        <taxon>Pentapetalae</taxon>
        <taxon>rosids</taxon>
        <taxon>fabids</taxon>
        <taxon>Fabales</taxon>
        <taxon>Fabaceae</taxon>
        <taxon>Papilionoideae</taxon>
        <taxon>50 kb inversion clade</taxon>
        <taxon>dalbergioids sensu lato</taxon>
        <taxon>Dalbergieae</taxon>
        <taxon>Pterocarpus clade</taxon>
        <taxon>Stylosanthes</taxon>
    </lineage>
</organism>
<name>A0ABU6VJB5_9FABA</name>
<protein>
    <submittedName>
        <fullName evidence="2">Uncharacterized protein</fullName>
    </submittedName>
</protein>
<evidence type="ECO:0000256" key="1">
    <source>
        <dbReference type="SAM" id="MobiDB-lite"/>
    </source>
</evidence>
<proteinExistence type="predicted"/>
<evidence type="ECO:0000313" key="3">
    <source>
        <dbReference type="Proteomes" id="UP001341840"/>
    </source>
</evidence>
<dbReference type="Proteomes" id="UP001341840">
    <property type="component" value="Unassembled WGS sequence"/>
</dbReference>
<keyword evidence="3" id="KW-1185">Reference proteome</keyword>
<evidence type="ECO:0000313" key="2">
    <source>
        <dbReference type="EMBL" id="MED6172505.1"/>
    </source>
</evidence>
<accession>A0ABU6VJB5</accession>
<comment type="caution">
    <text evidence="2">The sequence shown here is derived from an EMBL/GenBank/DDBJ whole genome shotgun (WGS) entry which is preliminary data.</text>
</comment>
<sequence>MGSNWENVRALNPVGVNGVAGLNTGIDAAGRRGEVFAESLLEVETIQDLGLDPMQLEAQLTMIWSRAKKVLNEKNKCGPLNSLTESAVGHGSGPSMSCPYPPGFGPCTNLIHVHRRAVNDAEIVRETQKGERENQAEESEGVSEMPIKVDAMAECEGVQVETDSEEEQSDETLYLINRDVRTRDEFLGLNGESSNVLIGPPNSAVAVEASDADVVRSEEPHFLNNDGVDNRDGERFIWGYTENEENEELELVGESGKKEAEKDCVLVEATDDEEEVLVRLVDRKLEGKKHVDLRPKKQRHGRKPPCI</sequence>
<reference evidence="2 3" key="1">
    <citation type="journal article" date="2023" name="Plants (Basel)">
        <title>Bridging the Gap: Combining Genomics and Transcriptomics Approaches to Understand Stylosanthes scabra, an Orphan Legume from the Brazilian Caatinga.</title>
        <authorList>
            <person name="Ferreira-Neto J.R.C."/>
            <person name="da Silva M.D."/>
            <person name="Binneck E."/>
            <person name="de Melo N.F."/>
            <person name="da Silva R.H."/>
            <person name="de Melo A.L.T.M."/>
            <person name="Pandolfi V."/>
            <person name="Bustamante F.O."/>
            <person name="Brasileiro-Vidal A.C."/>
            <person name="Benko-Iseppon A.M."/>
        </authorList>
    </citation>
    <scope>NUCLEOTIDE SEQUENCE [LARGE SCALE GENOMIC DNA]</scope>
    <source>
        <tissue evidence="2">Leaves</tissue>
    </source>
</reference>